<accession>A0ACC2HNR9</accession>
<proteinExistence type="predicted"/>
<protein>
    <submittedName>
        <fullName evidence="1">Uncharacterized protein</fullName>
    </submittedName>
</protein>
<comment type="caution">
    <text evidence="1">The sequence shown here is derived from an EMBL/GenBank/DDBJ whole genome shotgun (WGS) entry which is preliminary data.</text>
</comment>
<keyword evidence="2" id="KW-1185">Reference proteome</keyword>
<gene>
    <name evidence="1" type="ORF">OPT61_g10624</name>
</gene>
<name>A0ACC2HNR9_9PLEO</name>
<evidence type="ECO:0000313" key="1">
    <source>
        <dbReference type="EMBL" id="KAJ8104687.1"/>
    </source>
</evidence>
<reference evidence="1" key="1">
    <citation type="submission" date="2022-11" db="EMBL/GenBank/DDBJ databases">
        <title>Genome Sequence of Boeremia exigua.</title>
        <authorList>
            <person name="Buettner E."/>
        </authorList>
    </citation>
    <scope>NUCLEOTIDE SEQUENCE</scope>
    <source>
        <strain evidence="1">CU02</strain>
    </source>
</reference>
<dbReference type="EMBL" id="JAPHNI010001864">
    <property type="protein sequence ID" value="KAJ8104687.1"/>
    <property type="molecule type" value="Genomic_DNA"/>
</dbReference>
<organism evidence="1 2">
    <name type="scientific">Boeremia exigua</name>
    <dbReference type="NCBI Taxonomy" id="749465"/>
    <lineage>
        <taxon>Eukaryota</taxon>
        <taxon>Fungi</taxon>
        <taxon>Dikarya</taxon>
        <taxon>Ascomycota</taxon>
        <taxon>Pezizomycotina</taxon>
        <taxon>Dothideomycetes</taxon>
        <taxon>Pleosporomycetidae</taxon>
        <taxon>Pleosporales</taxon>
        <taxon>Pleosporineae</taxon>
        <taxon>Didymellaceae</taxon>
        <taxon>Boeremia</taxon>
    </lineage>
</organism>
<sequence>MLPLEIFEDAWREARYVLENLSVEVGRTDESEEINELGRWHVAQLPTLIDAEADETIDASAGACVGEGPAGEGAAKAGVGDCRMRACAVAKPNATVAAAGEGVTVACAVLAVVQRAGDGFVWTADGGANHIAGLRLGVEHDAGGHQTRAAARWHLSGTAHQSIGSDDGARAETALDEHHPARLASQHALAVAYRDNGQIGEAVELLELVVKIKEAMDERHPDRLISQHALAMAYSENGQLGEAIELLEHVVEETTYERHPDQLATQHNLALAYRNNRQMREAVELLEHVVMITQVTMAETHPHRLLDVKLACFSGRNKEAWSLWLNERRSGLVVCSRRSTAQVMPPDRAGAVESTSIYAADLQYQARWQLSGEGDGACLATAGVGERSLGAGKDGPDAAPKAGESCFASKSATHDESGVQVSRGHAIR</sequence>
<evidence type="ECO:0000313" key="2">
    <source>
        <dbReference type="Proteomes" id="UP001153331"/>
    </source>
</evidence>
<dbReference type="Proteomes" id="UP001153331">
    <property type="component" value="Unassembled WGS sequence"/>
</dbReference>